<evidence type="ECO:0000313" key="2">
    <source>
        <dbReference type="EMBL" id="CAK9021893.1"/>
    </source>
</evidence>
<keyword evidence="3" id="KW-1185">Reference proteome</keyword>
<protein>
    <submittedName>
        <fullName evidence="2">Uncharacterized protein</fullName>
    </submittedName>
</protein>
<evidence type="ECO:0000256" key="1">
    <source>
        <dbReference type="SAM" id="Coils"/>
    </source>
</evidence>
<keyword evidence="1" id="KW-0175">Coiled coil</keyword>
<sequence length="348" mass="40018">MAMMSQGSISEDKAYGHSARAQKWLDQLCQVESRMLSNWEEFSVHRSDVQHSLRELTEAVRRKQEPHLEGEVEKCHRRLQELSQSNEEVMCRLGDLKATVENGQQSLEGLRSRVSVKLQEIAASFEEQKKELSSVSQELLAESATAKRQSKAVAEELLRKMAELNQKLGENMASVEEESVSRFEGLREEVQGLANRQAKKFEAQLEEKWRTLRTEMRSQLDEVAETTRAELARVKGLQDCTHEKVRFEAVAGRESAQRIEAQLQELRAERLEMEAQGMQNAEWLKQEIAKVKKDLEEKMARKDGEKLESELKKLIEQVQEETNRVGHGVECLAKHHISSHHLKVLLRL</sequence>
<proteinExistence type="predicted"/>
<reference evidence="2 3" key="1">
    <citation type="submission" date="2024-02" db="EMBL/GenBank/DDBJ databases">
        <authorList>
            <person name="Chen Y."/>
            <person name="Shah S."/>
            <person name="Dougan E. K."/>
            <person name="Thang M."/>
            <person name="Chan C."/>
        </authorList>
    </citation>
    <scope>NUCLEOTIDE SEQUENCE [LARGE SCALE GENOMIC DNA]</scope>
</reference>
<gene>
    <name evidence="2" type="ORF">CCMP2556_LOCUS14608</name>
</gene>
<comment type="caution">
    <text evidence="2">The sequence shown here is derived from an EMBL/GenBank/DDBJ whole genome shotgun (WGS) entry which is preliminary data.</text>
</comment>
<accession>A0ABP0K5D3</accession>
<feature type="coiled-coil region" evidence="1">
    <location>
        <begin position="79"/>
        <end position="178"/>
    </location>
</feature>
<feature type="coiled-coil region" evidence="1">
    <location>
        <begin position="249"/>
        <end position="324"/>
    </location>
</feature>
<organism evidence="2 3">
    <name type="scientific">Durusdinium trenchii</name>
    <dbReference type="NCBI Taxonomy" id="1381693"/>
    <lineage>
        <taxon>Eukaryota</taxon>
        <taxon>Sar</taxon>
        <taxon>Alveolata</taxon>
        <taxon>Dinophyceae</taxon>
        <taxon>Suessiales</taxon>
        <taxon>Symbiodiniaceae</taxon>
        <taxon>Durusdinium</taxon>
    </lineage>
</organism>
<dbReference type="EMBL" id="CAXAMN010007546">
    <property type="protein sequence ID" value="CAK9021893.1"/>
    <property type="molecule type" value="Genomic_DNA"/>
</dbReference>
<dbReference type="Proteomes" id="UP001642484">
    <property type="component" value="Unassembled WGS sequence"/>
</dbReference>
<evidence type="ECO:0000313" key="3">
    <source>
        <dbReference type="Proteomes" id="UP001642484"/>
    </source>
</evidence>
<name>A0ABP0K5D3_9DINO</name>